<dbReference type="PANTHER" id="PTHR43289">
    <property type="entry name" value="MITOGEN-ACTIVATED PROTEIN KINASE KINASE KINASE 20-RELATED"/>
    <property type="match status" value="1"/>
</dbReference>
<evidence type="ECO:0000256" key="4">
    <source>
        <dbReference type="ARBA" id="ARBA00022840"/>
    </source>
</evidence>
<dbReference type="GO" id="GO:0004674">
    <property type="term" value="F:protein serine/threonine kinase activity"/>
    <property type="evidence" value="ECO:0007669"/>
    <property type="project" value="TreeGrafter"/>
</dbReference>
<evidence type="ECO:0000256" key="2">
    <source>
        <dbReference type="ARBA" id="ARBA00022741"/>
    </source>
</evidence>
<keyword evidence="1" id="KW-0808">Transferase</keyword>
<keyword evidence="3 8" id="KW-0418">Kinase</keyword>
<dbReference type="PANTHER" id="PTHR43289:SF34">
    <property type="entry name" value="SERINE_THREONINE-PROTEIN KINASE YBDM-RELATED"/>
    <property type="match status" value="1"/>
</dbReference>
<organism evidence="8 9">
    <name type="scientific">Polyangium spumosum</name>
    <dbReference type="NCBI Taxonomy" id="889282"/>
    <lineage>
        <taxon>Bacteria</taxon>
        <taxon>Pseudomonadati</taxon>
        <taxon>Myxococcota</taxon>
        <taxon>Polyangia</taxon>
        <taxon>Polyangiales</taxon>
        <taxon>Polyangiaceae</taxon>
        <taxon>Polyangium</taxon>
    </lineage>
</organism>
<keyword evidence="9" id="KW-1185">Reference proteome</keyword>
<reference evidence="8 9" key="1">
    <citation type="submission" date="2019-10" db="EMBL/GenBank/DDBJ databases">
        <title>A soil myxobacterium in the family Polyangiaceae.</title>
        <authorList>
            <person name="Li Y."/>
            <person name="Wang J."/>
        </authorList>
    </citation>
    <scope>NUCLEOTIDE SEQUENCE [LARGE SCALE GENOMIC DNA]</scope>
    <source>
        <strain evidence="8 9">DSM 14734</strain>
    </source>
</reference>
<feature type="transmembrane region" description="Helical" evidence="6">
    <location>
        <begin position="338"/>
        <end position="358"/>
    </location>
</feature>
<proteinExistence type="predicted"/>
<dbReference type="PROSITE" id="PS50011">
    <property type="entry name" value="PROTEIN_KINASE_DOM"/>
    <property type="match status" value="1"/>
</dbReference>
<feature type="compositionally biased region" description="Low complexity" evidence="5">
    <location>
        <begin position="394"/>
        <end position="404"/>
    </location>
</feature>
<feature type="compositionally biased region" description="Low complexity" evidence="5">
    <location>
        <begin position="411"/>
        <end position="443"/>
    </location>
</feature>
<evidence type="ECO:0000256" key="5">
    <source>
        <dbReference type="SAM" id="MobiDB-lite"/>
    </source>
</evidence>
<feature type="region of interest" description="Disordered" evidence="5">
    <location>
        <begin position="368"/>
        <end position="449"/>
    </location>
</feature>
<dbReference type="Gene3D" id="3.30.200.20">
    <property type="entry name" value="Phosphorylase Kinase, domain 1"/>
    <property type="match status" value="1"/>
</dbReference>
<dbReference type="Proteomes" id="UP000440224">
    <property type="component" value="Unassembled WGS sequence"/>
</dbReference>
<evidence type="ECO:0000256" key="3">
    <source>
        <dbReference type="ARBA" id="ARBA00022777"/>
    </source>
</evidence>
<keyword evidence="2" id="KW-0547">Nucleotide-binding</keyword>
<accession>A0A6N7PWM1</accession>
<keyword evidence="6" id="KW-0812">Transmembrane</keyword>
<dbReference type="SMART" id="SM00220">
    <property type="entry name" value="S_TKc"/>
    <property type="match status" value="1"/>
</dbReference>
<comment type="caution">
    <text evidence="8">The sequence shown here is derived from an EMBL/GenBank/DDBJ whole genome shotgun (WGS) entry which is preliminary data.</text>
</comment>
<dbReference type="Gene3D" id="1.10.510.10">
    <property type="entry name" value="Transferase(Phosphotransferase) domain 1"/>
    <property type="match status" value="1"/>
</dbReference>
<dbReference type="Pfam" id="PF00069">
    <property type="entry name" value="Pkinase"/>
    <property type="match status" value="1"/>
</dbReference>
<dbReference type="PROSITE" id="PS00108">
    <property type="entry name" value="PROTEIN_KINASE_ST"/>
    <property type="match status" value="1"/>
</dbReference>
<evidence type="ECO:0000259" key="7">
    <source>
        <dbReference type="PROSITE" id="PS50011"/>
    </source>
</evidence>
<evidence type="ECO:0000256" key="1">
    <source>
        <dbReference type="ARBA" id="ARBA00022679"/>
    </source>
</evidence>
<keyword evidence="6" id="KW-0472">Membrane</keyword>
<evidence type="ECO:0000313" key="8">
    <source>
        <dbReference type="EMBL" id="MRG96289.1"/>
    </source>
</evidence>
<feature type="compositionally biased region" description="Pro residues" evidence="5">
    <location>
        <begin position="299"/>
        <end position="315"/>
    </location>
</feature>
<feature type="compositionally biased region" description="Pro residues" evidence="5">
    <location>
        <begin position="377"/>
        <end position="393"/>
    </location>
</feature>
<name>A0A6N7PWM1_9BACT</name>
<dbReference type="EMBL" id="WJIE01000011">
    <property type="protein sequence ID" value="MRG96289.1"/>
    <property type="molecule type" value="Genomic_DNA"/>
</dbReference>
<keyword evidence="4" id="KW-0067">ATP-binding</keyword>
<sequence>MDHVAAADVLQRARARVGQVLRGKWRLDGLLGVGGTACVYAATHRNGKRGAVKLLRPEYATDEEARRRFLREGYVANRIEHPGAVAVLDDDAAEDGTVFLVMELLEGQNLDERVRSFPGGRLHPAEVAFVAERLLDVLAAAHDKGVVHRDLKPENVFLTRSGAVKILDFGIARLRETTNVGGVGRATEVGSVMGTPAFMPPEQALGHTAEIDARTDLWALGAVMFHALSGKLVHEAETVNKVLLLAMTRQAPPIASIVPGLPPEFCEVVDRALAFRRQDRWPDARVMQRALRAAMQRLPPAPPLVIGPGEGPPGPLERTGSPLSRDASSAAFPSRKPLVVGLSLALALALGGAVVVFVRVRAAAPTPVETRHAAAPEPAPSPTLPPALPPPASAAPVVASAAAEPTPPPSARVAPAATTTGARVAPTPAPPTTTTKPQQGGTKDIFSEW</sequence>
<feature type="domain" description="Protein kinase" evidence="7">
    <location>
        <begin position="25"/>
        <end position="295"/>
    </location>
</feature>
<dbReference type="InterPro" id="IPR008271">
    <property type="entry name" value="Ser/Thr_kinase_AS"/>
</dbReference>
<dbReference type="InterPro" id="IPR011009">
    <property type="entry name" value="Kinase-like_dom_sf"/>
</dbReference>
<keyword evidence="6" id="KW-1133">Transmembrane helix</keyword>
<protein>
    <submittedName>
        <fullName evidence="8">Protein kinase</fullName>
    </submittedName>
</protein>
<dbReference type="RefSeq" id="WP_153823298.1">
    <property type="nucleotide sequence ID" value="NZ_WJIE01000011.1"/>
</dbReference>
<evidence type="ECO:0000313" key="9">
    <source>
        <dbReference type="Proteomes" id="UP000440224"/>
    </source>
</evidence>
<gene>
    <name evidence="8" type="ORF">GF068_30860</name>
</gene>
<dbReference type="CDD" id="cd14014">
    <property type="entry name" value="STKc_PknB_like"/>
    <property type="match status" value="1"/>
</dbReference>
<evidence type="ECO:0000256" key="6">
    <source>
        <dbReference type="SAM" id="Phobius"/>
    </source>
</evidence>
<feature type="region of interest" description="Disordered" evidence="5">
    <location>
        <begin position="299"/>
        <end position="329"/>
    </location>
</feature>
<dbReference type="OrthoDB" id="5495090at2"/>
<dbReference type="AlphaFoldDB" id="A0A6N7PWM1"/>
<dbReference type="InterPro" id="IPR000719">
    <property type="entry name" value="Prot_kinase_dom"/>
</dbReference>
<dbReference type="GO" id="GO:0005524">
    <property type="term" value="F:ATP binding"/>
    <property type="evidence" value="ECO:0007669"/>
    <property type="project" value="UniProtKB-KW"/>
</dbReference>
<dbReference type="SUPFAM" id="SSF56112">
    <property type="entry name" value="Protein kinase-like (PK-like)"/>
    <property type="match status" value="1"/>
</dbReference>